<dbReference type="Gramene" id="PNW74696">
    <property type="protein sequence ID" value="PNW74696"/>
    <property type="gene ID" value="CHLRE_12g486702v5"/>
</dbReference>
<dbReference type="Proteomes" id="UP000006906">
    <property type="component" value="Chromosome 12"/>
</dbReference>
<organism evidence="1 2">
    <name type="scientific">Chlamydomonas reinhardtii</name>
    <name type="common">Chlamydomonas smithii</name>
    <dbReference type="NCBI Taxonomy" id="3055"/>
    <lineage>
        <taxon>Eukaryota</taxon>
        <taxon>Viridiplantae</taxon>
        <taxon>Chlorophyta</taxon>
        <taxon>core chlorophytes</taxon>
        <taxon>Chlorophyceae</taxon>
        <taxon>CS clade</taxon>
        <taxon>Chlamydomonadales</taxon>
        <taxon>Chlamydomonadaceae</taxon>
        <taxon>Chlamydomonas</taxon>
    </lineage>
</organism>
<accession>A0A2K3D2D2</accession>
<gene>
    <name evidence="1" type="ORF">CHLRE_12g486702v5</name>
</gene>
<dbReference type="KEGG" id="cre:CHLRE_12g486702v5"/>
<proteinExistence type="predicted"/>
<sequence length="68" mass="7394">MSCGHSAQVLEQFAAVSDYPKLFRALTLVSCGNLRSPATAPLGLALLRRPHSSRMTYQLGVKEMSEAE</sequence>
<keyword evidence="2" id="KW-1185">Reference proteome</keyword>
<dbReference type="RefSeq" id="XP_042918087.1">
    <property type="nucleotide sequence ID" value="XM_043067850.1"/>
</dbReference>
<dbReference type="EMBL" id="CM008973">
    <property type="protein sequence ID" value="PNW74696.1"/>
    <property type="molecule type" value="Genomic_DNA"/>
</dbReference>
<name>A0A2K3D2D2_CHLRE</name>
<evidence type="ECO:0000313" key="2">
    <source>
        <dbReference type="Proteomes" id="UP000006906"/>
    </source>
</evidence>
<reference evidence="1 2" key="1">
    <citation type="journal article" date="2007" name="Science">
        <title>The Chlamydomonas genome reveals the evolution of key animal and plant functions.</title>
        <authorList>
            <person name="Merchant S.S."/>
            <person name="Prochnik S.E."/>
            <person name="Vallon O."/>
            <person name="Harris E.H."/>
            <person name="Karpowicz S.J."/>
            <person name="Witman G.B."/>
            <person name="Terry A."/>
            <person name="Salamov A."/>
            <person name="Fritz-Laylin L.K."/>
            <person name="Marechal-Drouard L."/>
            <person name="Marshall W.F."/>
            <person name="Qu L.H."/>
            <person name="Nelson D.R."/>
            <person name="Sanderfoot A.A."/>
            <person name="Spalding M.H."/>
            <person name="Kapitonov V.V."/>
            <person name="Ren Q."/>
            <person name="Ferris P."/>
            <person name="Lindquist E."/>
            <person name="Shapiro H."/>
            <person name="Lucas S.M."/>
            <person name="Grimwood J."/>
            <person name="Schmutz J."/>
            <person name="Cardol P."/>
            <person name="Cerutti H."/>
            <person name="Chanfreau G."/>
            <person name="Chen C.L."/>
            <person name="Cognat V."/>
            <person name="Croft M.T."/>
            <person name="Dent R."/>
            <person name="Dutcher S."/>
            <person name="Fernandez E."/>
            <person name="Fukuzawa H."/>
            <person name="Gonzalez-Ballester D."/>
            <person name="Gonzalez-Halphen D."/>
            <person name="Hallmann A."/>
            <person name="Hanikenne M."/>
            <person name="Hippler M."/>
            <person name="Inwood W."/>
            <person name="Jabbari K."/>
            <person name="Kalanon M."/>
            <person name="Kuras R."/>
            <person name="Lefebvre P.A."/>
            <person name="Lemaire S.D."/>
            <person name="Lobanov A.V."/>
            <person name="Lohr M."/>
            <person name="Manuell A."/>
            <person name="Meier I."/>
            <person name="Mets L."/>
            <person name="Mittag M."/>
            <person name="Mittelmeier T."/>
            <person name="Moroney J.V."/>
            <person name="Moseley J."/>
            <person name="Napoli C."/>
            <person name="Nedelcu A.M."/>
            <person name="Niyogi K."/>
            <person name="Novoselov S.V."/>
            <person name="Paulsen I.T."/>
            <person name="Pazour G."/>
            <person name="Purton S."/>
            <person name="Ral J.P."/>
            <person name="Riano-Pachon D.M."/>
            <person name="Riekhof W."/>
            <person name="Rymarquis L."/>
            <person name="Schroda M."/>
            <person name="Stern D."/>
            <person name="Umen J."/>
            <person name="Willows R."/>
            <person name="Wilson N."/>
            <person name="Zimmer S.L."/>
            <person name="Allmer J."/>
            <person name="Balk J."/>
            <person name="Bisova K."/>
            <person name="Chen C.J."/>
            <person name="Elias M."/>
            <person name="Gendler K."/>
            <person name="Hauser C."/>
            <person name="Lamb M.R."/>
            <person name="Ledford H."/>
            <person name="Long J.C."/>
            <person name="Minagawa J."/>
            <person name="Page M.D."/>
            <person name="Pan J."/>
            <person name="Pootakham W."/>
            <person name="Roje S."/>
            <person name="Rose A."/>
            <person name="Stahlberg E."/>
            <person name="Terauchi A.M."/>
            <person name="Yang P."/>
            <person name="Ball S."/>
            <person name="Bowler C."/>
            <person name="Dieckmann C.L."/>
            <person name="Gladyshev V.N."/>
            <person name="Green P."/>
            <person name="Jorgensen R."/>
            <person name="Mayfield S."/>
            <person name="Mueller-Roeber B."/>
            <person name="Rajamani S."/>
            <person name="Sayre R.T."/>
            <person name="Brokstein P."/>
            <person name="Dubchak I."/>
            <person name="Goodstein D."/>
            <person name="Hornick L."/>
            <person name="Huang Y.W."/>
            <person name="Jhaveri J."/>
            <person name="Luo Y."/>
            <person name="Martinez D."/>
            <person name="Ngau W.C."/>
            <person name="Otillar B."/>
            <person name="Poliakov A."/>
            <person name="Porter A."/>
            <person name="Szajkowski L."/>
            <person name="Werner G."/>
            <person name="Zhou K."/>
            <person name="Grigoriev I.V."/>
            <person name="Rokhsar D.S."/>
            <person name="Grossman A.R."/>
        </authorList>
    </citation>
    <scope>NUCLEOTIDE SEQUENCE [LARGE SCALE GENOMIC DNA]</scope>
    <source>
        <strain evidence="2">CC-503</strain>
    </source>
</reference>
<dbReference type="GeneID" id="66055401"/>
<protein>
    <submittedName>
        <fullName evidence="1">Uncharacterized protein</fullName>
    </submittedName>
</protein>
<dbReference type="InParanoid" id="A0A2K3D2D2"/>
<dbReference type="OrthoDB" id="10473922at2759"/>
<dbReference type="AlphaFoldDB" id="A0A2K3D2D2"/>
<evidence type="ECO:0000313" key="1">
    <source>
        <dbReference type="EMBL" id="PNW74696.1"/>
    </source>
</evidence>